<dbReference type="RefSeq" id="YP_009110740.1">
    <property type="nucleotide sequence ID" value="NC_025822.1"/>
</dbReference>
<evidence type="ECO:0000313" key="3">
    <source>
        <dbReference type="Proteomes" id="UP000027495"/>
    </source>
</evidence>
<dbReference type="GeneID" id="22474967"/>
<proteinExistence type="predicted"/>
<name>A0A067YBD3_9CAUD</name>
<organism evidence="2 3">
    <name type="scientific">Vibrio phage phi-A318</name>
    <dbReference type="NCBI Taxonomy" id="1151014"/>
    <lineage>
        <taxon>Viruses</taxon>
        <taxon>Duplodnaviria</taxon>
        <taxon>Heunggongvirae</taxon>
        <taxon>Uroviricota</taxon>
        <taxon>Caudoviricetes</taxon>
        <taxon>Autographivirales</taxon>
        <taxon>Autosignataviridae</taxon>
        <taxon>Colwellvirinae</taxon>
        <taxon>Kaohsiungvirus</taxon>
        <taxon>Kaohsiungvirus A318</taxon>
    </lineage>
</organism>
<dbReference type="EMBL" id="KF322026">
    <property type="protein sequence ID" value="AGZ17755.1"/>
    <property type="molecule type" value="Genomic_DNA"/>
</dbReference>
<dbReference type="OrthoDB" id="41487at10239"/>
<accession>A0A067YBD3</accession>
<sequence>MASSPDIPEAKTPAKKPERQVDVEPEDIQLGTPDTGDVSQGRKRLRRPRTATGTGLNV</sequence>
<feature type="region of interest" description="Disordered" evidence="1">
    <location>
        <begin position="1"/>
        <end position="58"/>
    </location>
</feature>
<keyword evidence="3" id="KW-1185">Reference proteome</keyword>
<evidence type="ECO:0000256" key="1">
    <source>
        <dbReference type="SAM" id="MobiDB-lite"/>
    </source>
</evidence>
<dbReference type="KEGG" id="vg:22474967"/>
<reference evidence="2 3" key="1">
    <citation type="journal article" date="2014" name="BMC Genomics">
        <title>Genome sequences characterizing five mutations in RNA polymerase and major capsid of phages [greek small letter phi]A318 and [greek small letter phi]As51 of Vibrio alginolyticus with different burst efficiencies.</title>
        <authorList>
            <person name="Liu W."/>
            <person name="Lin Y.R."/>
            <person name="Lu M.W."/>
            <person name="Sung P.J."/>
            <person name="Wang W.H."/>
            <person name="Lin C.S."/>
        </authorList>
    </citation>
    <scope>NUCLEOTIDE SEQUENCE [LARGE SCALE GENOMIC DNA]</scope>
</reference>
<protein>
    <submittedName>
        <fullName evidence="2">Uncharacterized protein</fullName>
    </submittedName>
</protein>
<evidence type="ECO:0000313" key="2">
    <source>
        <dbReference type="EMBL" id="AGZ17755.1"/>
    </source>
</evidence>
<dbReference type="Proteomes" id="UP000027495">
    <property type="component" value="Segment"/>
</dbReference>